<proteinExistence type="predicted"/>
<evidence type="ECO:0000313" key="1">
    <source>
        <dbReference type="EMBL" id="ASR75593.1"/>
    </source>
</evidence>
<dbReference type="OrthoDB" id="39428at10239"/>
<name>A0A222YVV3_9CAUD</name>
<protein>
    <submittedName>
        <fullName evidence="1">Uncharacterized protein</fullName>
    </submittedName>
</protein>
<dbReference type="Proteomes" id="UP000223009">
    <property type="component" value="Segment"/>
</dbReference>
<reference evidence="1 2" key="1">
    <citation type="submission" date="2017-05" db="EMBL/GenBank/DDBJ databases">
        <authorList>
            <person name="Chapman J."/>
            <person name="Chang C."/>
            <person name="Suresh T."/>
            <person name="Shishido T.C."/>
            <person name="Bindert I."/>
            <person name="Shaffer C.D."/>
            <person name="Weston-Hafer K.A."/>
            <person name="Russell D.A."/>
            <person name="Pope W.H."/>
            <person name="Jacobs-Sera D."/>
            <person name="Hendrix R.W."/>
            <person name="Hatfull G.F."/>
        </authorList>
    </citation>
    <scope>NUCLEOTIDE SEQUENCE [LARGE SCALE GENOMIC DNA]</scope>
</reference>
<accession>A0A222YVV3</accession>
<gene>
    <name evidence="1" type="ORF">SEA_MILDRED21_235</name>
</gene>
<keyword evidence="2" id="KW-1185">Reference proteome</keyword>
<organism evidence="1 2">
    <name type="scientific">Streptomyces phage Mildred21</name>
    <dbReference type="NCBI Taxonomy" id="2023959"/>
    <lineage>
        <taxon>Viruses</taxon>
        <taxon>Duplodnaviria</taxon>
        <taxon>Heunggongvirae</taxon>
        <taxon>Uroviricota</taxon>
        <taxon>Caudoviricetes</taxon>
        <taxon>Stanwilliamsviridae</taxon>
        <taxon>Boydwoodruffvirinae</taxon>
        <taxon>Samistivirus</taxon>
        <taxon>Samistivirus mildred21</taxon>
    </lineage>
</organism>
<evidence type="ECO:0000313" key="2">
    <source>
        <dbReference type="Proteomes" id="UP000223009"/>
    </source>
</evidence>
<dbReference type="EMBL" id="MF155946">
    <property type="protein sequence ID" value="ASR75593.1"/>
    <property type="molecule type" value="Genomic_DNA"/>
</dbReference>
<sequence length="61" mass="7181">MHRESQVVRVETDEGTAFGIIEKVMAFHCLVKYWDSDGDWQLDYFEHDEVEVIGEIGYEVE</sequence>